<gene>
    <name evidence="5" type="ORF">LAH08_06568</name>
</gene>
<comment type="caution">
    <text evidence="5">The sequence shown here is derived from an EMBL/GenBank/DDBJ whole genome shotgun (WGS) entry which is preliminary data.</text>
</comment>
<dbReference type="SUPFAM" id="SSF53850">
    <property type="entry name" value="Periplasmic binding protein-like II"/>
    <property type="match status" value="1"/>
</dbReference>
<feature type="binding site" evidence="4">
    <location>
        <position position="107"/>
    </location>
    <ligand>
        <name>molybdate</name>
        <dbReference type="ChEBI" id="CHEBI:36264"/>
    </ligand>
</feature>
<dbReference type="Proteomes" id="UP000248966">
    <property type="component" value="Unassembled WGS sequence"/>
</dbReference>
<dbReference type="Pfam" id="PF13531">
    <property type="entry name" value="SBP_bac_11"/>
    <property type="match status" value="1"/>
</dbReference>
<dbReference type="GO" id="GO:0015689">
    <property type="term" value="P:molybdate ion transport"/>
    <property type="evidence" value="ECO:0007669"/>
    <property type="project" value="InterPro"/>
</dbReference>
<dbReference type="PANTHER" id="PTHR30632:SF0">
    <property type="entry name" value="SULFATE-BINDING PROTEIN"/>
    <property type="match status" value="1"/>
</dbReference>
<comment type="similarity">
    <text evidence="1">Belongs to the bacterial solute-binding protein ModA family.</text>
</comment>
<keyword evidence="3" id="KW-0732">Signal</keyword>
<evidence type="ECO:0000256" key="1">
    <source>
        <dbReference type="ARBA" id="ARBA00009175"/>
    </source>
</evidence>
<feature type="binding site" evidence="4">
    <location>
        <position position="228"/>
    </location>
    <ligand>
        <name>molybdate</name>
        <dbReference type="ChEBI" id="CHEBI:36264"/>
    </ligand>
</feature>
<dbReference type="GO" id="GO:0046872">
    <property type="term" value="F:metal ion binding"/>
    <property type="evidence" value="ECO:0007669"/>
    <property type="project" value="UniProtKB-KW"/>
</dbReference>
<evidence type="ECO:0000313" key="5">
    <source>
        <dbReference type="EMBL" id="RAN92837.1"/>
    </source>
</evidence>
<sequence>MNAGTAGRMNARTAGRIGARTAGRIGARGRRTAVAVLVAAGLAVTGLAVTGCSAGDGRATGSGGDGRVTGPVTVFAAASLTESFTRIGKDFEAANPGSRVTLNVAGSSALANQITQGAPADVFASAAPTNMTTVVEAGDADGTPSVFARNQLVIAVPGGNPKAVVGLADLTNPGVKVALCASQVPCGAAARTALDAAGVALTPVTLERDVKGALAKVKLGEVDAALVYRTDTRVASADVTGVEFPESARAVNDYPIVALKNAPNPDAARAFVAYVRSAPAQAVLAEAGFQAP</sequence>
<keyword evidence="2 4" id="KW-0479">Metal-binding</keyword>
<dbReference type="PANTHER" id="PTHR30632">
    <property type="entry name" value="MOLYBDATE-BINDING PERIPLASMIC PROTEIN"/>
    <property type="match status" value="1"/>
</dbReference>
<dbReference type="GO" id="GO:0030973">
    <property type="term" value="F:molybdate ion binding"/>
    <property type="evidence" value="ECO:0007669"/>
    <property type="project" value="TreeGrafter"/>
</dbReference>
<evidence type="ECO:0000256" key="4">
    <source>
        <dbReference type="PIRSR" id="PIRSR004846-1"/>
    </source>
</evidence>
<accession>A0A328MVI2</accession>
<evidence type="ECO:0000256" key="2">
    <source>
        <dbReference type="ARBA" id="ARBA00022723"/>
    </source>
</evidence>
<name>A0A328MVI2_9ACTN</name>
<dbReference type="PIRSF" id="PIRSF004846">
    <property type="entry name" value="ModA"/>
    <property type="match status" value="1"/>
</dbReference>
<dbReference type="Gene3D" id="3.40.190.10">
    <property type="entry name" value="Periplasmic binding protein-like II"/>
    <property type="match status" value="2"/>
</dbReference>
<feature type="binding site" evidence="4">
    <location>
        <position position="79"/>
    </location>
    <ligand>
        <name>molybdate</name>
        <dbReference type="ChEBI" id="CHEBI:36264"/>
    </ligand>
</feature>
<feature type="binding site" evidence="4">
    <location>
        <position position="210"/>
    </location>
    <ligand>
        <name>molybdate</name>
        <dbReference type="ChEBI" id="CHEBI:36264"/>
    </ligand>
</feature>
<organism evidence="5 6">
    <name type="scientific">Micromonospora noduli</name>
    <dbReference type="NCBI Taxonomy" id="709876"/>
    <lineage>
        <taxon>Bacteria</taxon>
        <taxon>Bacillati</taxon>
        <taxon>Actinomycetota</taxon>
        <taxon>Actinomycetes</taxon>
        <taxon>Micromonosporales</taxon>
        <taxon>Micromonosporaceae</taxon>
        <taxon>Micromonospora</taxon>
    </lineage>
</organism>
<dbReference type="InterPro" id="IPR050682">
    <property type="entry name" value="ModA/WtpA"/>
</dbReference>
<dbReference type="AlphaFoldDB" id="A0A328MVI2"/>
<dbReference type="NCBIfam" id="TIGR01256">
    <property type="entry name" value="modA"/>
    <property type="match status" value="1"/>
</dbReference>
<proteinExistence type="inferred from homology"/>
<evidence type="ECO:0000313" key="6">
    <source>
        <dbReference type="Proteomes" id="UP000248966"/>
    </source>
</evidence>
<dbReference type="InterPro" id="IPR005950">
    <property type="entry name" value="ModA"/>
</dbReference>
<dbReference type="EMBL" id="PYAA01000061">
    <property type="protein sequence ID" value="RAN92837.1"/>
    <property type="molecule type" value="Genomic_DNA"/>
</dbReference>
<protein>
    <submittedName>
        <fullName evidence="5">Molybdate-binding periplasmic protein</fullName>
    </submittedName>
</protein>
<evidence type="ECO:0000256" key="3">
    <source>
        <dbReference type="ARBA" id="ARBA00022729"/>
    </source>
</evidence>
<keyword evidence="4" id="KW-0500">Molybdenum</keyword>
<reference evidence="5 6" key="1">
    <citation type="submission" date="2018-03" db="EMBL/GenBank/DDBJ databases">
        <title>Defining the species Micromonospora saelicesensis and Micromonospora noduli under the framework of genomics.</title>
        <authorList>
            <person name="Riesco R."/>
            <person name="Trujillo M.E."/>
        </authorList>
    </citation>
    <scope>NUCLEOTIDE SEQUENCE [LARGE SCALE GENOMIC DNA]</scope>
    <source>
        <strain evidence="5 6">LAH08</strain>
    </source>
</reference>